<protein>
    <submittedName>
        <fullName evidence="1">Uncharacterized protein</fullName>
    </submittedName>
</protein>
<evidence type="ECO:0000313" key="2">
    <source>
        <dbReference type="Proteomes" id="UP000772434"/>
    </source>
</evidence>
<dbReference type="AlphaFoldDB" id="A0A9P5QAF1"/>
<organism evidence="1 2">
    <name type="scientific">Rhodocollybia butyracea</name>
    <dbReference type="NCBI Taxonomy" id="206335"/>
    <lineage>
        <taxon>Eukaryota</taxon>
        <taxon>Fungi</taxon>
        <taxon>Dikarya</taxon>
        <taxon>Basidiomycota</taxon>
        <taxon>Agaricomycotina</taxon>
        <taxon>Agaricomycetes</taxon>
        <taxon>Agaricomycetidae</taxon>
        <taxon>Agaricales</taxon>
        <taxon>Marasmiineae</taxon>
        <taxon>Omphalotaceae</taxon>
        <taxon>Rhodocollybia</taxon>
    </lineage>
</organism>
<name>A0A9P5QAF1_9AGAR</name>
<keyword evidence="2" id="KW-1185">Reference proteome</keyword>
<proteinExistence type="predicted"/>
<comment type="caution">
    <text evidence="1">The sequence shown here is derived from an EMBL/GenBank/DDBJ whole genome shotgun (WGS) entry which is preliminary data.</text>
</comment>
<dbReference type="Proteomes" id="UP000772434">
    <property type="component" value="Unassembled WGS sequence"/>
</dbReference>
<reference evidence="1" key="1">
    <citation type="submission" date="2020-11" db="EMBL/GenBank/DDBJ databases">
        <authorList>
            <consortium name="DOE Joint Genome Institute"/>
            <person name="Ahrendt S."/>
            <person name="Riley R."/>
            <person name="Andreopoulos W."/>
            <person name="Labutti K."/>
            <person name="Pangilinan J."/>
            <person name="Ruiz-Duenas F.J."/>
            <person name="Barrasa J.M."/>
            <person name="Sanchez-Garcia M."/>
            <person name="Camarero S."/>
            <person name="Miyauchi S."/>
            <person name="Serrano A."/>
            <person name="Linde D."/>
            <person name="Babiker R."/>
            <person name="Drula E."/>
            <person name="Ayuso-Fernandez I."/>
            <person name="Pacheco R."/>
            <person name="Padilla G."/>
            <person name="Ferreira P."/>
            <person name="Barriuso J."/>
            <person name="Kellner H."/>
            <person name="Castanera R."/>
            <person name="Alfaro M."/>
            <person name="Ramirez L."/>
            <person name="Pisabarro A.G."/>
            <person name="Kuo A."/>
            <person name="Tritt A."/>
            <person name="Lipzen A."/>
            <person name="He G."/>
            <person name="Yan M."/>
            <person name="Ng V."/>
            <person name="Cullen D."/>
            <person name="Martin F."/>
            <person name="Rosso M.-N."/>
            <person name="Henrissat B."/>
            <person name="Hibbett D."/>
            <person name="Martinez A.T."/>
            <person name="Grigoriev I.V."/>
        </authorList>
    </citation>
    <scope>NUCLEOTIDE SEQUENCE</scope>
    <source>
        <strain evidence="1">AH 40177</strain>
    </source>
</reference>
<gene>
    <name evidence="1" type="ORF">BDP27DRAFT_8548</name>
</gene>
<dbReference type="OrthoDB" id="3024453at2759"/>
<sequence>MMPYRKILISEDNEEGESIVHEFAVGNCVSILPQTSELPEGYGVEDGPALPLNLMWLGVVKGIRMRAIDGVDEGFAKIQWFYSKSDARNVVQSLYASVLLQEDLTDSYG</sequence>
<accession>A0A9P5QAF1</accession>
<dbReference type="EMBL" id="JADNRY010000001">
    <property type="protein sequence ID" value="KAF9078386.1"/>
    <property type="molecule type" value="Genomic_DNA"/>
</dbReference>
<evidence type="ECO:0000313" key="1">
    <source>
        <dbReference type="EMBL" id="KAF9078386.1"/>
    </source>
</evidence>